<dbReference type="Proteomes" id="UP000041254">
    <property type="component" value="Unassembled WGS sequence"/>
</dbReference>
<dbReference type="PANTHER" id="PTHR43364">
    <property type="entry name" value="NADH-SPECIFIC METHYLGLYOXAL REDUCTASE-RELATED"/>
    <property type="match status" value="1"/>
</dbReference>
<dbReference type="OMA" id="FNRMRPG"/>
<accession>A0A0G4GGQ2</accession>
<dbReference type="PANTHER" id="PTHR43364:SF4">
    <property type="entry name" value="NAD(P)-LINKED OXIDOREDUCTASE SUPERFAMILY PROTEIN"/>
    <property type="match status" value="1"/>
</dbReference>
<dbReference type="PhylomeDB" id="A0A0G4GGQ2"/>
<dbReference type="EMBL" id="CDMY01000660">
    <property type="protein sequence ID" value="CEM28820.1"/>
    <property type="molecule type" value="Genomic_DNA"/>
</dbReference>
<keyword evidence="1" id="KW-0560">Oxidoreductase</keyword>
<sequence length="338" mass="37736">MTFGAENPNAEGSALGCDFETSKKIFDLYYSKGGNFIDTANIYAGGRSEKFLGDMIGERRSNLVLATKYTLNLGHIMPQNRADKRRECLSGNSRKSLVENLDASLKRMQIGYIDLLYIHAWEYRTPVEEVMRALDDCVRCGKVLYCGVSDTPAWVISKANTMAHFKDWTPFIALQTRYNMLERTLENDLLPMAVECGLGIVPWGVIAEGFLTGKHKQDSIQPTARTGRINRHVKEEQNWKILSTVEKVAKEIGKTPAQVAINWTCRACTSPLIGARTVQQLEDNLGALDFKLTKDQLRELDEASTYTLPFPHSMRYTSFAAGGCSVEKPVAFLGPPPP</sequence>
<proteinExistence type="predicted"/>
<dbReference type="CDD" id="cd19080">
    <property type="entry name" value="AKR_AKR9A_9B"/>
    <property type="match status" value="1"/>
</dbReference>
<dbReference type="Gene3D" id="3.20.20.100">
    <property type="entry name" value="NADP-dependent oxidoreductase domain"/>
    <property type="match status" value="1"/>
</dbReference>
<reference evidence="3 4" key="1">
    <citation type="submission" date="2014-11" db="EMBL/GenBank/DDBJ databases">
        <authorList>
            <person name="Zhu J."/>
            <person name="Qi W."/>
            <person name="Song R."/>
        </authorList>
    </citation>
    <scope>NUCLEOTIDE SEQUENCE [LARGE SCALE GENOMIC DNA]</scope>
</reference>
<dbReference type="SUPFAM" id="SSF51430">
    <property type="entry name" value="NAD(P)-linked oxidoreductase"/>
    <property type="match status" value="1"/>
</dbReference>
<dbReference type="InterPro" id="IPR050523">
    <property type="entry name" value="AKR_Detox_Biosynth"/>
</dbReference>
<dbReference type="GO" id="GO:0005829">
    <property type="term" value="C:cytosol"/>
    <property type="evidence" value="ECO:0007669"/>
    <property type="project" value="TreeGrafter"/>
</dbReference>
<keyword evidence="4" id="KW-1185">Reference proteome</keyword>
<gene>
    <name evidence="3" type="ORF">Vbra_22999</name>
</gene>
<feature type="domain" description="NADP-dependent oxidoreductase" evidence="2">
    <location>
        <begin position="15"/>
        <end position="303"/>
    </location>
</feature>
<protein>
    <recommendedName>
        <fullName evidence="2">NADP-dependent oxidoreductase domain-containing protein</fullName>
    </recommendedName>
</protein>
<dbReference type="GO" id="GO:0016491">
    <property type="term" value="F:oxidoreductase activity"/>
    <property type="evidence" value="ECO:0007669"/>
    <property type="project" value="UniProtKB-KW"/>
</dbReference>
<name>A0A0G4GGQ2_VITBC</name>
<dbReference type="InterPro" id="IPR036812">
    <property type="entry name" value="NAD(P)_OxRdtase_dom_sf"/>
</dbReference>
<evidence type="ECO:0000259" key="2">
    <source>
        <dbReference type="Pfam" id="PF00248"/>
    </source>
</evidence>
<dbReference type="Pfam" id="PF00248">
    <property type="entry name" value="Aldo_ket_red"/>
    <property type="match status" value="1"/>
</dbReference>
<dbReference type="VEuPathDB" id="CryptoDB:Vbra_22999"/>
<dbReference type="AlphaFoldDB" id="A0A0G4GGQ2"/>
<dbReference type="STRING" id="1169540.A0A0G4GGQ2"/>
<dbReference type="InterPro" id="IPR023210">
    <property type="entry name" value="NADP_OxRdtase_dom"/>
</dbReference>
<organism evidence="3 4">
    <name type="scientific">Vitrella brassicaformis (strain CCMP3155)</name>
    <dbReference type="NCBI Taxonomy" id="1169540"/>
    <lineage>
        <taxon>Eukaryota</taxon>
        <taxon>Sar</taxon>
        <taxon>Alveolata</taxon>
        <taxon>Colpodellida</taxon>
        <taxon>Vitrellaceae</taxon>
        <taxon>Vitrella</taxon>
    </lineage>
</organism>
<evidence type="ECO:0000313" key="3">
    <source>
        <dbReference type="EMBL" id="CEM28820.1"/>
    </source>
</evidence>
<dbReference type="OrthoDB" id="2310150at2759"/>
<dbReference type="InParanoid" id="A0A0G4GGQ2"/>
<evidence type="ECO:0000256" key="1">
    <source>
        <dbReference type="ARBA" id="ARBA00023002"/>
    </source>
</evidence>
<evidence type="ECO:0000313" key="4">
    <source>
        <dbReference type="Proteomes" id="UP000041254"/>
    </source>
</evidence>